<feature type="compositionally biased region" description="Basic and acidic residues" evidence="1">
    <location>
        <begin position="67"/>
        <end position="79"/>
    </location>
</feature>
<name>A0AAD7G8Y9_MYCRO</name>
<feature type="compositionally biased region" description="Low complexity" evidence="1">
    <location>
        <begin position="13"/>
        <end position="23"/>
    </location>
</feature>
<evidence type="ECO:0000256" key="1">
    <source>
        <dbReference type="SAM" id="MobiDB-lite"/>
    </source>
</evidence>
<dbReference type="AlphaFoldDB" id="A0AAD7G8Y9"/>
<evidence type="ECO:0000313" key="2">
    <source>
        <dbReference type="EMBL" id="KAJ7668247.1"/>
    </source>
</evidence>
<evidence type="ECO:0000313" key="3">
    <source>
        <dbReference type="Proteomes" id="UP001221757"/>
    </source>
</evidence>
<gene>
    <name evidence="2" type="ORF">B0H17DRAFT_1142490</name>
</gene>
<accession>A0AAD7G8Y9</accession>
<feature type="compositionally biased region" description="Polar residues" evidence="1">
    <location>
        <begin position="1"/>
        <end position="10"/>
    </location>
</feature>
<dbReference type="Proteomes" id="UP001221757">
    <property type="component" value="Unassembled WGS sequence"/>
</dbReference>
<comment type="caution">
    <text evidence="2">The sequence shown here is derived from an EMBL/GenBank/DDBJ whole genome shotgun (WGS) entry which is preliminary data.</text>
</comment>
<feature type="region of interest" description="Disordered" evidence="1">
    <location>
        <begin position="123"/>
        <end position="153"/>
    </location>
</feature>
<organism evidence="2 3">
    <name type="scientific">Mycena rosella</name>
    <name type="common">Pink bonnet</name>
    <name type="synonym">Agaricus rosellus</name>
    <dbReference type="NCBI Taxonomy" id="1033263"/>
    <lineage>
        <taxon>Eukaryota</taxon>
        <taxon>Fungi</taxon>
        <taxon>Dikarya</taxon>
        <taxon>Basidiomycota</taxon>
        <taxon>Agaricomycotina</taxon>
        <taxon>Agaricomycetes</taxon>
        <taxon>Agaricomycetidae</taxon>
        <taxon>Agaricales</taxon>
        <taxon>Marasmiineae</taxon>
        <taxon>Mycenaceae</taxon>
        <taxon>Mycena</taxon>
    </lineage>
</organism>
<keyword evidence="3" id="KW-1185">Reference proteome</keyword>
<protein>
    <submittedName>
        <fullName evidence="2">Uncharacterized protein</fullName>
    </submittedName>
</protein>
<feature type="region of interest" description="Disordered" evidence="1">
    <location>
        <begin position="1"/>
        <end position="106"/>
    </location>
</feature>
<sequence>MSDNQASSGTPRAHAASRAVAWANTSVRAPGTEASVASQNSGSAERPRRRLLAQDFSRRHLGTNPDRYTEPEHVLHSDGEPEVDLAAFPSDSASRTTQRSARAGEGCCRADLGSEDAFSWQIQGKPAPSYAEAPPLPLPDGSLLPPNDPNDARATRFDFKRTAQLKLAPVRTRQ</sequence>
<feature type="compositionally biased region" description="Polar residues" evidence="1">
    <location>
        <begin position="91"/>
        <end position="100"/>
    </location>
</feature>
<reference evidence="2" key="1">
    <citation type="submission" date="2023-03" db="EMBL/GenBank/DDBJ databases">
        <title>Massive genome expansion in bonnet fungi (Mycena s.s.) driven by repeated elements and novel gene families across ecological guilds.</title>
        <authorList>
            <consortium name="Lawrence Berkeley National Laboratory"/>
            <person name="Harder C.B."/>
            <person name="Miyauchi S."/>
            <person name="Viragh M."/>
            <person name="Kuo A."/>
            <person name="Thoen E."/>
            <person name="Andreopoulos B."/>
            <person name="Lu D."/>
            <person name="Skrede I."/>
            <person name="Drula E."/>
            <person name="Henrissat B."/>
            <person name="Morin E."/>
            <person name="Kohler A."/>
            <person name="Barry K."/>
            <person name="LaButti K."/>
            <person name="Morin E."/>
            <person name="Salamov A."/>
            <person name="Lipzen A."/>
            <person name="Mereny Z."/>
            <person name="Hegedus B."/>
            <person name="Baldrian P."/>
            <person name="Stursova M."/>
            <person name="Weitz H."/>
            <person name="Taylor A."/>
            <person name="Grigoriev I.V."/>
            <person name="Nagy L.G."/>
            <person name="Martin F."/>
            <person name="Kauserud H."/>
        </authorList>
    </citation>
    <scope>NUCLEOTIDE SEQUENCE</scope>
    <source>
        <strain evidence="2">CBHHK067</strain>
    </source>
</reference>
<dbReference type="EMBL" id="JARKIE010000195">
    <property type="protein sequence ID" value="KAJ7668247.1"/>
    <property type="molecule type" value="Genomic_DNA"/>
</dbReference>
<proteinExistence type="predicted"/>